<keyword evidence="1" id="KW-0812">Transmembrane</keyword>
<reference evidence="2 3" key="1">
    <citation type="submission" date="2017-08" db="EMBL/GenBank/DDBJ databases">
        <title>Infants hospitalized years apart are colonized by the same room-sourced microbial strains.</title>
        <authorList>
            <person name="Brooks B."/>
            <person name="Olm M.R."/>
            <person name="Firek B.A."/>
            <person name="Baker R."/>
            <person name="Thomas B.C."/>
            <person name="Morowitz M.J."/>
            <person name="Banfield J.F."/>
        </authorList>
    </citation>
    <scope>NUCLEOTIDE SEQUENCE [LARGE SCALE GENOMIC DNA]</scope>
    <source>
        <strain evidence="2">S2_003_000_R2_14</strain>
    </source>
</reference>
<accession>A0A2W5TBS5</accession>
<comment type="caution">
    <text evidence="2">The sequence shown here is derived from an EMBL/GenBank/DDBJ whole genome shotgun (WGS) entry which is preliminary data.</text>
</comment>
<name>A0A2W5TBS5_9BACT</name>
<gene>
    <name evidence="2" type="ORF">DI536_21210</name>
</gene>
<protein>
    <submittedName>
        <fullName evidence="2">Uncharacterized protein</fullName>
    </submittedName>
</protein>
<dbReference type="AlphaFoldDB" id="A0A2W5TBS5"/>
<evidence type="ECO:0000313" key="2">
    <source>
        <dbReference type="EMBL" id="PZR09856.1"/>
    </source>
</evidence>
<keyword evidence="1" id="KW-0472">Membrane</keyword>
<keyword evidence="1" id="KW-1133">Transmembrane helix</keyword>
<feature type="transmembrane region" description="Helical" evidence="1">
    <location>
        <begin position="49"/>
        <end position="67"/>
    </location>
</feature>
<sequence>MGLAAMSDDNVDLNPILEQAREVALDANSALNGLSDAVGLTPKVEKNPYGMVAAALGIGYVIGGGLLTPTTARLFRLGLKLATVPPIRERLLEVAETVVDSVVAQAQQQSDPE</sequence>
<proteinExistence type="predicted"/>
<evidence type="ECO:0000313" key="3">
    <source>
        <dbReference type="Proteomes" id="UP000249061"/>
    </source>
</evidence>
<dbReference type="EMBL" id="QFQP01000019">
    <property type="protein sequence ID" value="PZR09856.1"/>
    <property type="molecule type" value="Genomic_DNA"/>
</dbReference>
<organism evidence="2 3">
    <name type="scientific">Archangium gephyra</name>
    <dbReference type="NCBI Taxonomy" id="48"/>
    <lineage>
        <taxon>Bacteria</taxon>
        <taxon>Pseudomonadati</taxon>
        <taxon>Myxococcota</taxon>
        <taxon>Myxococcia</taxon>
        <taxon>Myxococcales</taxon>
        <taxon>Cystobacterineae</taxon>
        <taxon>Archangiaceae</taxon>
        <taxon>Archangium</taxon>
    </lineage>
</organism>
<evidence type="ECO:0000256" key="1">
    <source>
        <dbReference type="SAM" id="Phobius"/>
    </source>
</evidence>
<dbReference type="Proteomes" id="UP000249061">
    <property type="component" value="Unassembled WGS sequence"/>
</dbReference>